<keyword evidence="2" id="KW-0238">DNA-binding</keyword>
<dbReference type="SUPFAM" id="SSF51206">
    <property type="entry name" value="cAMP-binding domain-like"/>
    <property type="match status" value="1"/>
</dbReference>
<reference evidence="6" key="1">
    <citation type="submission" date="2019-12" db="EMBL/GenBank/DDBJ databases">
        <authorList>
            <person name="Cremers G."/>
        </authorList>
    </citation>
    <scope>NUCLEOTIDE SEQUENCE</scope>
    <source>
        <strain evidence="6">Mbul1</strain>
    </source>
</reference>
<keyword evidence="1" id="KW-0805">Transcription regulation</keyword>
<evidence type="ECO:0000256" key="1">
    <source>
        <dbReference type="ARBA" id="ARBA00023015"/>
    </source>
</evidence>
<dbReference type="GO" id="GO:0003700">
    <property type="term" value="F:DNA-binding transcription factor activity"/>
    <property type="evidence" value="ECO:0007669"/>
    <property type="project" value="TreeGrafter"/>
</dbReference>
<dbReference type="InterPro" id="IPR050397">
    <property type="entry name" value="Env_Response_Regulators"/>
</dbReference>
<accession>A0A679JIK5</accession>
<evidence type="ECO:0000313" key="6">
    <source>
        <dbReference type="EMBL" id="CAA2107262.1"/>
    </source>
</evidence>
<dbReference type="InterPro" id="IPR036390">
    <property type="entry name" value="WH_DNA-bd_sf"/>
</dbReference>
<feature type="domain" description="HTH crp-type" evidence="5">
    <location>
        <begin position="164"/>
        <end position="230"/>
    </location>
</feature>
<dbReference type="Pfam" id="PF13545">
    <property type="entry name" value="HTH_Crp_2"/>
    <property type="match status" value="1"/>
</dbReference>
<dbReference type="InterPro" id="IPR012318">
    <property type="entry name" value="HTH_CRP"/>
</dbReference>
<proteinExistence type="predicted"/>
<dbReference type="PANTHER" id="PTHR24567">
    <property type="entry name" value="CRP FAMILY TRANSCRIPTIONAL REGULATORY PROTEIN"/>
    <property type="match status" value="1"/>
</dbReference>
<dbReference type="AlphaFoldDB" id="A0A679JIK5"/>
<organism evidence="6">
    <name type="scientific">Methylobacterium bullatum</name>
    <dbReference type="NCBI Taxonomy" id="570505"/>
    <lineage>
        <taxon>Bacteria</taxon>
        <taxon>Pseudomonadati</taxon>
        <taxon>Pseudomonadota</taxon>
        <taxon>Alphaproteobacteria</taxon>
        <taxon>Hyphomicrobiales</taxon>
        <taxon>Methylobacteriaceae</taxon>
        <taxon>Methylobacterium</taxon>
    </lineage>
</organism>
<gene>
    <name evidence="6" type="ORF">MBUL_04074</name>
</gene>
<dbReference type="EMBL" id="LR743504">
    <property type="protein sequence ID" value="CAA2107262.1"/>
    <property type="molecule type" value="Genomic_DNA"/>
</dbReference>
<dbReference type="PANTHER" id="PTHR24567:SF74">
    <property type="entry name" value="HTH-TYPE TRANSCRIPTIONAL REGULATOR ARCR"/>
    <property type="match status" value="1"/>
</dbReference>
<dbReference type="SMART" id="SM00419">
    <property type="entry name" value="HTH_CRP"/>
    <property type="match status" value="1"/>
</dbReference>
<protein>
    <recommendedName>
        <fullName evidence="5">HTH crp-type domain-containing protein</fullName>
    </recommendedName>
</protein>
<keyword evidence="3" id="KW-0804">Transcription</keyword>
<dbReference type="GO" id="GO:0005829">
    <property type="term" value="C:cytosol"/>
    <property type="evidence" value="ECO:0007669"/>
    <property type="project" value="TreeGrafter"/>
</dbReference>
<feature type="compositionally biased region" description="Basic and acidic residues" evidence="4">
    <location>
        <begin position="271"/>
        <end position="282"/>
    </location>
</feature>
<sequence length="282" mass="30696">MIGYGARQKVNTACPMLSSTESFLEGNLLLKALSPEDRGLLAPHFEHADVRRGETLFTVGAKVSFISFPCEQTVINLIVSMRDGRSAETATIGREGAVGGVVSHGSLPAFSTALVQIGGPVLRLDAAKLQDAKLRSTTLRNLFTRYADCLLGQVLQSVACNALHPIEERCLRWLLTLQDRIGTDTLPVTHELLANMLGVQRTYLTRILRTLQIQGLIEVGRGRITILDRARIQEAACECHGAVVSHFETVLGAVYDADGRMLSVDPPTQPRQDDPVRTAEAV</sequence>
<evidence type="ECO:0000256" key="4">
    <source>
        <dbReference type="SAM" id="MobiDB-lite"/>
    </source>
</evidence>
<dbReference type="PROSITE" id="PS51063">
    <property type="entry name" value="HTH_CRP_2"/>
    <property type="match status" value="1"/>
</dbReference>
<evidence type="ECO:0000259" key="5">
    <source>
        <dbReference type="PROSITE" id="PS51063"/>
    </source>
</evidence>
<feature type="region of interest" description="Disordered" evidence="4">
    <location>
        <begin position="262"/>
        <end position="282"/>
    </location>
</feature>
<evidence type="ECO:0000256" key="3">
    <source>
        <dbReference type="ARBA" id="ARBA00023163"/>
    </source>
</evidence>
<evidence type="ECO:0000256" key="2">
    <source>
        <dbReference type="ARBA" id="ARBA00023125"/>
    </source>
</evidence>
<dbReference type="InterPro" id="IPR014710">
    <property type="entry name" value="RmlC-like_jellyroll"/>
</dbReference>
<name>A0A679JIK5_9HYPH</name>
<dbReference type="GO" id="GO:0003677">
    <property type="term" value="F:DNA binding"/>
    <property type="evidence" value="ECO:0007669"/>
    <property type="project" value="UniProtKB-KW"/>
</dbReference>
<dbReference type="InterPro" id="IPR018490">
    <property type="entry name" value="cNMP-bd_dom_sf"/>
</dbReference>
<dbReference type="Gene3D" id="2.60.120.10">
    <property type="entry name" value="Jelly Rolls"/>
    <property type="match status" value="1"/>
</dbReference>
<dbReference type="SUPFAM" id="SSF46785">
    <property type="entry name" value="Winged helix' DNA-binding domain"/>
    <property type="match status" value="1"/>
</dbReference>